<accession>A0A060HQS6</accession>
<proteinExistence type="predicted"/>
<organism evidence="1 2">
    <name type="scientific">Nitrososphaera viennensis EN76</name>
    <dbReference type="NCBI Taxonomy" id="926571"/>
    <lineage>
        <taxon>Archaea</taxon>
        <taxon>Nitrososphaerota</taxon>
        <taxon>Nitrososphaeria</taxon>
        <taxon>Nitrososphaerales</taxon>
        <taxon>Nitrososphaeraceae</taxon>
        <taxon>Nitrososphaera</taxon>
    </lineage>
</organism>
<dbReference type="Proteomes" id="UP000027093">
    <property type="component" value="Chromosome"/>
</dbReference>
<reference evidence="1 2" key="1">
    <citation type="journal article" date="2014" name="Int. J. Syst. Evol. Microbiol.">
        <title>Nitrososphaera viennensis gen. nov., sp. nov., an aerobic and mesophilic, ammonia-oxidizing archaeon from soil and a member of the archaeal phylum Thaumarchaeota.</title>
        <authorList>
            <person name="Stieglmeier M."/>
            <person name="Klingl A."/>
            <person name="Alves R.J."/>
            <person name="Rittmann S.K."/>
            <person name="Melcher M."/>
            <person name="Leisch N."/>
            <person name="Schleper C."/>
        </authorList>
    </citation>
    <scope>NUCLEOTIDE SEQUENCE [LARGE SCALE GENOMIC DNA]</scope>
    <source>
        <strain evidence="1">EN76</strain>
    </source>
</reference>
<gene>
    <name evidence="1" type="ORF">NVIE_1304</name>
</gene>
<evidence type="ECO:0000313" key="1">
    <source>
        <dbReference type="EMBL" id="AIC15517.1"/>
    </source>
</evidence>
<dbReference type="KEGG" id="nvn:NVIE_1304"/>
<protein>
    <submittedName>
        <fullName evidence="1">Uncharacterized protein</fullName>
    </submittedName>
</protein>
<name>A0A060HQS6_9ARCH</name>
<dbReference type="HOGENOM" id="CLU_3094243_0_0_2"/>
<dbReference type="AlphaFoldDB" id="A0A060HQS6"/>
<sequence length="51" mass="5391">MVDLAGLEMGPFANGGTGGLPPLLLECAQVRGERRDSSGNMDFRVVLLNSE</sequence>
<evidence type="ECO:0000313" key="2">
    <source>
        <dbReference type="Proteomes" id="UP000027093"/>
    </source>
</evidence>
<dbReference type="EMBL" id="CP007536">
    <property type="protein sequence ID" value="AIC15517.1"/>
    <property type="molecule type" value="Genomic_DNA"/>
</dbReference>
<keyword evidence="2" id="KW-1185">Reference proteome</keyword>